<evidence type="ECO:0000256" key="5">
    <source>
        <dbReference type="ARBA" id="ARBA00023004"/>
    </source>
</evidence>
<feature type="transmembrane region" description="Helical" evidence="7">
    <location>
        <begin position="111"/>
        <end position="135"/>
    </location>
</feature>
<comment type="subunit">
    <text evidence="7">Heterodimer of a catalytic subunit (MsrP) and a heme-binding subunit (MsrQ).</text>
</comment>
<dbReference type="EMBL" id="VAUP01000028">
    <property type="protein sequence ID" value="TLX42563.1"/>
    <property type="molecule type" value="Genomic_DNA"/>
</dbReference>
<comment type="caution">
    <text evidence="7">Lacks conserved residue(s) required for the propagation of feature annotation.</text>
</comment>
<comment type="function">
    <text evidence="7">Part of the MsrPQ system that repairs oxidized periplasmic proteins containing methionine sulfoxide residues (Met-O), using respiratory chain electrons. Thus protects these proteins from oxidative-stress damage caused by reactive species of oxygen and chlorine generated by the host defense mechanisms. MsrPQ is essential for the maintenance of envelope integrity under bleach stress, rescuing a wide series of structurally unrelated periplasmic proteins from methionine oxidation. MsrQ provides electrons for reduction to the reductase catalytic subunit MsrP, using the quinone pool of the respiratory chain.</text>
</comment>
<dbReference type="RefSeq" id="WP_138399923.1">
    <property type="nucleotide sequence ID" value="NZ_JBAFVL010000007.1"/>
</dbReference>
<dbReference type="GO" id="GO:0005886">
    <property type="term" value="C:plasma membrane"/>
    <property type="evidence" value="ECO:0007669"/>
    <property type="project" value="UniProtKB-SubCell"/>
</dbReference>
<dbReference type="InterPro" id="IPR022837">
    <property type="entry name" value="MsrQ-like"/>
</dbReference>
<evidence type="ECO:0000256" key="7">
    <source>
        <dbReference type="HAMAP-Rule" id="MF_01207"/>
    </source>
</evidence>
<evidence type="ECO:0000259" key="8">
    <source>
        <dbReference type="Pfam" id="PF01794"/>
    </source>
</evidence>
<evidence type="ECO:0000313" key="9">
    <source>
        <dbReference type="EMBL" id="TLX42563.1"/>
    </source>
</evidence>
<feature type="transmembrane region" description="Helical" evidence="7">
    <location>
        <begin position="246"/>
        <end position="263"/>
    </location>
</feature>
<feature type="transmembrane region" description="Helical" evidence="7">
    <location>
        <begin position="173"/>
        <end position="192"/>
    </location>
</feature>
<dbReference type="OrthoDB" id="9788328at2"/>
<evidence type="ECO:0000256" key="3">
    <source>
        <dbReference type="ARBA" id="ARBA00022692"/>
    </source>
</evidence>
<keyword evidence="2 7" id="KW-0813">Transport</keyword>
<keyword evidence="7" id="KW-1003">Cell membrane</keyword>
<keyword evidence="7" id="KW-0285">Flavoprotein</keyword>
<dbReference type="AlphaFoldDB" id="A0A6C1KU49"/>
<comment type="similarity">
    <text evidence="7">Belongs to the MsrQ family.</text>
</comment>
<dbReference type="HAMAP" id="MF_01207">
    <property type="entry name" value="MsrQ"/>
    <property type="match status" value="1"/>
</dbReference>
<comment type="cofactor">
    <cofactor evidence="7">
        <name>heme b</name>
        <dbReference type="ChEBI" id="CHEBI:60344"/>
    </cofactor>
    <text evidence="7">Binds 1 heme b (iron(II)-protoporphyrin IX) group per subunit.</text>
</comment>
<dbReference type="GO" id="GO:0030091">
    <property type="term" value="P:protein repair"/>
    <property type="evidence" value="ECO:0007669"/>
    <property type="project" value="UniProtKB-UniRule"/>
</dbReference>
<dbReference type="Pfam" id="PF01794">
    <property type="entry name" value="Ferric_reduct"/>
    <property type="match status" value="1"/>
</dbReference>
<keyword evidence="7" id="KW-0349">Heme</keyword>
<dbReference type="GO" id="GO:0046872">
    <property type="term" value="F:metal ion binding"/>
    <property type="evidence" value="ECO:0007669"/>
    <property type="project" value="UniProtKB-KW"/>
</dbReference>
<keyword evidence="3 7" id="KW-0812">Transmembrane</keyword>
<evidence type="ECO:0000256" key="4">
    <source>
        <dbReference type="ARBA" id="ARBA00022989"/>
    </source>
</evidence>
<feature type="transmembrane region" description="Helical" evidence="7">
    <location>
        <begin position="204"/>
        <end position="226"/>
    </location>
</feature>
<evidence type="ECO:0000313" key="10">
    <source>
        <dbReference type="Proteomes" id="UP000305131"/>
    </source>
</evidence>
<comment type="subcellular location">
    <subcellularLocation>
        <location evidence="7">Cell membrane</location>
        <topology evidence="7">Multi-pass membrane protein</topology>
    </subcellularLocation>
    <subcellularLocation>
        <location evidence="1">Membrane</location>
        <topology evidence="1">Multi-pass membrane protein</topology>
    </subcellularLocation>
</comment>
<keyword evidence="7" id="KW-0479">Metal-binding</keyword>
<comment type="cofactor">
    <cofactor evidence="7">
        <name>FMN</name>
        <dbReference type="ChEBI" id="CHEBI:58210"/>
    </cofactor>
    <text evidence="7">Binds 1 FMN per subunit.</text>
</comment>
<dbReference type="PANTHER" id="PTHR36964:SF1">
    <property type="entry name" value="PROTEIN-METHIONINE-SULFOXIDE REDUCTASE HEME-BINDING SUBUNIT MSRQ"/>
    <property type="match status" value="1"/>
</dbReference>
<proteinExistence type="inferred from homology"/>
<protein>
    <recommendedName>
        <fullName evidence="7">Protein-methionine-sulfoxide reductase heme-binding subunit MsrQ</fullName>
    </recommendedName>
    <alternativeName>
        <fullName evidence="7">Flavocytochrome MsrQ</fullName>
    </alternativeName>
</protein>
<organism evidence="9 10">
    <name type="scientific">Xanthobacter autotrophicus</name>
    <dbReference type="NCBI Taxonomy" id="280"/>
    <lineage>
        <taxon>Bacteria</taxon>
        <taxon>Pseudomonadati</taxon>
        <taxon>Pseudomonadota</taxon>
        <taxon>Alphaproteobacteria</taxon>
        <taxon>Hyphomicrobiales</taxon>
        <taxon>Xanthobacteraceae</taxon>
        <taxon>Xanthobacter</taxon>
    </lineage>
</organism>
<keyword evidence="5 7" id="KW-0408">Iron</keyword>
<dbReference type="GO" id="GO:0020037">
    <property type="term" value="F:heme binding"/>
    <property type="evidence" value="ECO:0007669"/>
    <property type="project" value="UniProtKB-UniRule"/>
</dbReference>
<feature type="transmembrane region" description="Helical" evidence="7">
    <location>
        <begin position="147"/>
        <end position="167"/>
    </location>
</feature>
<dbReference type="GO" id="GO:0009055">
    <property type="term" value="F:electron transfer activity"/>
    <property type="evidence" value="ECO:0007669"/>
    <property type="project" value="UniProtKB-UniRule"/>
</dbReference>
<dbReference type="GeneID" id="95774386"/>
<reference evidence="9 10" key="1">
    <citation type="submission" date="2019-05" db="EMBL/GenBank/DDBJ databases">
        <authorList>
            <person name="Zhou X."/>
        </authorList>
    </citation>
    <scope>NUCLEOTIDE SEQUENCE [LARGE SCALE GENOMIC DNA]</scope>
    <source>
        <strain evidence="9 10">DSM 432</strain>
    </source>
</reference>
<comment type="caution">
    <text evidence="9">The sequence shown here is derived from an EMBL/GenBank/DDBJ whole genome shotgun (WGS) entry which is preliminary data.</text>
</comment>
<name>A0A6C1KU49_XANAU</name>
<feature type="transmembrane region" description="Helical" evidence="7">
    <location>
        <begin position="16"/>
        <end position="34"/>
    </location>
</feature>
<dbReference type="PANTHER" id="PTHR36964">
    <property type="entry name" value="PROTEIN-METHIONINE-SULFOXIDE REDUCTASE HEME-BINDING SUBUNIT MSRQ"/>
    <property type="match status" value="1"/>
</dbReference>
<dbReference type="Proteomes" id="UP000305131">
    <property type="component" value="Unassembled WGS sequence"/>
</dbReference>
<keyword evidence="6 7" id="KW-0472">Membrane</keyword>
<gene>
    <name evidence="7" type="primary">msrQ</name>
    <name evidence="9" type="ORF">FBQ73_13055</name>
</gene>
<accession>A0A6C1KU49</accession>
<dbReference type="InterPro" id="IPR013130">
    <property type="entry name" value="Fe3_Rdtase_TM_dom"/>
</dbReference>
<feature type="domain" description="Ferric oxidoreductase" evidence="8">
    <location>
        <begin position="50"/>
        <end position="161"/>
    </location>
</feature>
<feature type="transmembrane region" description="Helical" evidence="7">
    <location>
        <begin position="78"/>
        <end position="99"/>
    </location>
</feature>
<feature type="transmembrane region" description="Helical" evidence="7">
    <location>
        <begin position="46"/>
        <end position="66"/>
    </location>
</feature>
<sequence>MPLFHERSGTFSPEKTLFLVASMLPAVWLAGLAANGMLGARPWTEAIHFTGLWAIRFLAVTLAITPLRKLLSYPKLYFGRRIFGLAALFYAAFHLLLFVVDQGAGRALSEIVLRIYLTIGAVALALLIALGATSFDGAIRRLGTERWNRLHMAVYGIAVLGAVHFFLQSKLDVTEPVLMAGLFVFLFAYRIAVRLTGDVTPLGVAGLAVLSALLTAGVEMLWYGLATRVDPWLVAEANLSFDLGPRPAWWVLGAGLALALFAAQRRNAAPARGRRRAASATQTKIEAS</sequence>
<keyword evidence="7" id="KW-0249">Electron transport</keyword>
<evidence type="ECO:0000256" key="2">
    <source>
        <dbReference type="ARBA" id="ARBA00022448"/>
    </source>
</evidence>
<evidence type="ECO:0000256" key="1">
    <source>
        <dbReference type="ARBA" id="ARBA00004141"/>
    </source>
</evidence>
<keyword evidence="4 7" id="KW-1133">Transmembrane helix</keyword>
<keyword evidence="7" id="KW-0288">FMN</keyword>
<dbReference type="GO" id="GO:0010181">
    <property type="term" value="F:FMN binding"/>
    <property type="evidence" value="ECO:0007669"/>
    <property type="project" value="UniProtKB-UniRule"/>
</dbReference>
<evidence type="ECO:0000256" key="6">
    <source>
        <dbReference type="ARBA" id="ARBA00023136"/>
    </source>
</evidence>
<dbReference type="GO" id="GO:0016679">
    <property type="term" value="F:oxidoreductase activity, acting on diphenols and related substances as donors"/>
    <property type="evidence" value="ECO:0007669"/>
    <property type="project" value="TreeGrafter"/>
</dbReference>